<evidence type="ECO:0000313" key="9">
    <source>
        <dbReference type="EMBL" id="QSD59123.1"/>
    </source>
</evidence>
<dbReference type="Pfam" id="PF00067">
    <property type="entry name" value="p450"/>
    <property type="match status" value="1"/>
</dbReference>
<dbReference type="InterPro" id="IPR017972">
    <property type="entry name" value="Cyt_P450_CS"/>
</dbReference>
<dbReference type="PANTHER" id="PTHR24300">
    <property type="entry name" value="CYTOCHROME P450 508A4-RELATED"/>
    <property type="match status" value="1"/>
</dbReference>
<dbReference type="PRINTS" id="PR00463">
    <property type="entry name" value="EP450I"/>
</dbReference>
<keyword evidence="3 7" id="KW-0479">Metal-binding</keyword>
<dbReference type="Gene3D" id="1.10.630.10">
    <property type="entry name" value="Cytochrome P450"/>
    <property type="match status" value="1"/>
</dbReference>
<comment type="similarity">
    <text evidence="2 8">Belongs to the cytochrome P450 family.</text>
</comment>
<gene>
    <name evidence="9" type="primary">CYP3682A1</name>
</gene>
<dbReference type="SUPFAM" id="SSF48264">
    <property type="entry name" value="Cytochrome P450"/>
    <property type="match status" value="1"/>
</dbReference>
<dbReference type="GO" id="GO:0004497">
    <property type="term" value="F:monooxygenase activity"/>
    <property type="evidence" value="ECO:0007669"/>
    <property type="project" value="UniProtKB-KW"/>
</dbReference>
<reference evidence="9" key="1">
    <citation type="journal article" date="2021" name="Mol. Biol. Rep.">
        <title>Identification and response of cytochrome P450 genes in the brackish water flea Diaphanosoma celebensis after exposure to benzo[alpha]pyrene and heavy metals.</title>
        <authorList>
            <person name="Han J."/>
            <person name="Lee K.W."/>
        </authorList>
    </citation>
    <scope>NUCLEOTIDE SEQUENCE</scope>
</reference>
<dbReference type="FunFam" id="1.10.630.10:FF:000036">
    <property type="entry name" value="CYtochrome P450 family"/>
    <property type="match status" value="1"/>
</dbReference>
<evidence type="ECO:0000256" key="2">
    <source>
        <dbReference type="ARBA" id="ARBA00010617"/>
    </source>
</evidence>
<sequence length="487" mass="55665">MIAAIALVALLGWLTFRTIRHFFFQLPPGPTGLPIVGYLPFLSSQPYVQFSEMVDKYGDIMSLRVGSFRVIVVSSLDLIREMFKESVFSGRTDMHIAASRQHAKLGLLLSDGRRWQDLRRFSLRNLRDLGFGKWSQENLIINEIDQLAKTILNELGRPTTLTDRLNIYVVNTLWSILTGETIDTEDSECQQLIYNMNRLIAGASATDPIFLLPMLNHFGKYKKKSKDFAANARNVMSLAKRLVRQHNENRNSDRSDFMHIFMDEVQKNEDDPESTFNQKGAEDTLAMILVDLFIAGNETTSTALLWFFLLMAAHPQIQRRVQQEIDSVVDGSGPLLEHRRRLPYTEAVLMETLRFGSVLPMTLRHRVTEDTYFRGYLFPEGSILFGNLYKVMRDPQHWAKPHQFYPDHFLNSDGTVKQADAAIPFGSGKRICLGESLARLEFFLFAARLIHQFNFEIPDGQTVDLAGNNGAIRGPKPYRVIITQRIQ</sequence>
<dbReference type="GO" id="GO:0016705">
    <property type="term" value="F:oxidoreductase activity, acting on paired donors, with incorporation or reduction of molecular oxygen"/>
    <property type="evidence" value="ECO:0007669"/>
    <property type="project" value="InterPro"/>
</dbReference>
<dbReference type="EMBL" id="MN953630">
    <property type="protein sequence ID" value="QSD59123.1"/>
    <property type="molecule type" value="mRNA"/>
</dbReference>
<accession>A0A896SZA9</accession>
<dbReference type="AlphaFoldDB" id="A0A896SZA9"/>
<keyword evidence="7 8" id="KW-0349">Heme</keyword>
<dbReference type="GO" id="GO:0005506">
    <property type="term" value="F:iron ion binding"/>
    <property type="evidence" value="ECO:0007669"/>
    <property type="project" value="InterPro"/>
</dbReference>
<dbReference type="GO" id="GO:0020037">
    <property type="term" value="F:heme binding"/>
    <property type="evidence" value="ECO:0007669"/>
    <property type="project" value="InterPro"/>
</dbReference>
<organism evidence="9">
    <name type="scientific">Diaphanosoma celebensis</name>
    <dbReference type="NCBI Taxonomy" id="2184134"/>
    <lineage>
        <taxon>Eukaryota</taxon>
        <taxon>Metazoa</taxon>
        <taxon>Ecdysozoa</taxon>
        <taxon>Arthropoda</taxon>
        <taxon>Crustacea</taxon>
        <taxon>Branchiopoda</taxon>
        <taxon>Diplostraca</taxon>
        <taxon>Cladocera</taxon>
        <taxon>Ctenopoda</taxon>
        <taxon>Sididae</taxon>
        <taxon>Diaphanosoma</taxon>
    </lineage>
</organism>
<dbReference type="PRINTS" id="PR00385">
    <property type="entry name" value="P450"/>
</dbReference>
<protein>
    <submittedName>
        <fullName evidence="9">CYP3682A1</fullName>
    </submittedName>
</protein>
<evidence type="ECO:0000256" key="3">
    <source>
        <dbReference type="ARBA" id="ARBA00022723"/>
    </source>
</evidence>
<dbReference type="InterPro" id="IPR002401">
    <property type="entry name" value="Cyt_P450_E_grp-I"/>
</dbReference>
<evidence type="ECO:0000256" key="8">
    <source>
        <dbReference type="RuleBase" id="RU000461"/>
    </source>
</evidence>
<comment type="cofactor">
    <cofactor evidence="1 7">
        <name>heme</name>
        <dbReference type="ChEBI" id="CHEBI:30413"/>
    </cofactor>
</comment>
<dbReference type="InterPro" id="IPR036396">
    <property type="entry name" value="Cyt_P450_sf"/>
</dbReference>
<evidence type="ECO:0000256" key="7">
    <source>
        <dbReference type="PIRSR" id="PIRSR602401-1"/>
    </source>
</evidence>
<dbReference type="InterPro" id="IPR001128">
    <property type="entry name" value="Cyt_P450"/>
</dbReference>
<feature type="binding site" description="axial binding residue" evidence="7">
    <location>
        <position position="432"/>
    </location>
    <ligand>
        <name>heme</name>
        <dbReference type="ChEBI" id="CHEBI:30413"/>
    </ligand>
    <ligandPart>
        <name>Fe</name>
        <dbReference type="ChEBI" id="CHEBI:18248"/>
    </ligandPart>
</feature>
<name>A0A896SZA9_9CRUS</name>
<dbReference type="PROSITE" id="PS00086">
    <property type="entry name" value="CYTOCHROME_P450"/>
    <property type="match status" value="1"/>
</dbReference>
<dbReference type="InterPro" id="IPR050182">
    <property type="entry name" value="Cytochrome_P450_fam2"/>
</dbReference>
<keyword evidence="6 8" id="KW-0503">Monooxygenase</keyword>
<evidence type="ECO:0000256" key="5">
    <source>
        <dbReference type="ARBA" id="ARBA00023004"/>
    </source>
</evidence>
<keyword evidence="4 8" id="KW-0560">Oxidoreductase</keyword>
<evidence type="ECO:0000256" key="6">
    <source>
        <dbReference type="ARBA" id="ARBA00023033"/>
    </source>
</evidence>
<evidence type="ECO:0000256" key="4">
    <source>
        <dbReference type="ARBA" id="ARBA00023002"/>
    </source>
</evidence>
<keyword evidence="5 7" id="KW-0408">Iron</keyword>
<evidence type="ECO:0000256" key="1">
    <source>
        <dbReference type="ARBA" id="ARBA00001971"/>
    </source>
</evidence>
<proteinExistence type="evidence at transcript level"/>